<dbReference type="GO" id="GO:0051087">
    <property type="term" value="F:protein-folding chaperone binding"/>
    <property type="evidence" value="ECO:0007669"/>
    <property type="project" value="InterPro"/>
</dbReference>
<organism evidence="4 5">
    <name type="scientific">Adiantum capillus-veneris</name>
    <name type="common">Maidenhair fern</name>
    <dbReference type="NCBI Taxonomy" id="13818"/>
    <lineage>
        <taxon>Eukaryota</taxon>
        <taxon>Viridiplantae</taxon>
        <taxon>Streptophyta</taxon>
        <taxon>Embryophyta</taxon>
        <taxon>Tracheophyta</taxon>
        <taxon>Polypodiopsida</taxon>
        <taxon>Polypodiidae</taxon>
        <taxon>Polypodiales</taxon>
        <taxon>Pteridineae</taxon>
        <taxon>Pteridaceae</taxon>
        <taxon>Vittarioideae</taxon>
        <taxon>Adiantum</taxon>
    </lineage>
</organism>
<proteinExistence type="predicted"/>
<protein>
    <recommendedName>
        <fullName evidence="3">BAG domain-containing protein</fullName>
    </recommendedName>
</protein>
<dbReference type="InterPro" id="IPR036533">
    <property type="entry name" value="BAG_dom_sf"/>
</dbReference>
<dbReference type="GO" id="GO:0006457">
    <property type="term" value="P:protein folding"/>
    <property type="evidence" value="ECO:0007669"/>
    <property type="project" value="TreeGrafter"/>
</dbReference>
<dbReference type="SUPFAM" id="SSF63491">
    <property type="entry name" value="BAG domain"/>
    <property type="match status" value="1"/>
</dbReference>
<evidence type="ECO:0000256" key="1">
    <source>
        <dbReference type="ARBA" id="ARBA00023186"/>
    </source>
</evidence>
<dbReference type="PROSITE" id="PS50096">
    <property type="entry name" value="IQ"/>
    <property type="match status" value="1"/>
</dbReference>
<feature type="region of interest" description="Disordered" evidence="2">
    <location>
        <begin position="591"/>
        <end position="621"/>
    </location>
</feature>
<dbReference type="PROSITE" id="PS51035">
    <property type="entry name" value="BAG"/>
    <property type="match status" value="1"/>
</dbReference>
<feature type="compositionally biased region" description="Polar residues" evidence="2">
    <location>
        <begin position="516"/>
        <end position="525"/>
    </location>
</feature>
<feature type="domain" description="BAG" evidence="3">
    <location>
        <begin position="191"/>
        <end position="268"/>
    </location>
</feature>
<dbReference type="PANTHER" id="PTHR33322">
    <property type="entry name" value="BAG DOMAIN CONTAINING PROTEIN, EXPRESSED"/>
    <property type="match status" value="1"/>
</dbReference>
<evidence type="ECO:0000313" key="5">
    <source>
        <dbReference type="Proteomes" id="UP000886520"/>
    </source>
</evidence>
<sequence>MTGEWDYHPSMRMGRFFLLPSKHRRCLKVAFIRRARESKKGRRASNPNTEGTLGMFPPETWQVPRHHFDPLPTLQDISATEEPAMRRSPFYAYPAYPFSTPFSNFYARDPYRPQQQAHGPSPPSSAPSPIPRSVISIPVFDSSSPAPPPSPPQRKASVVPLLDPSAAATRIQSCFRGYAIRQRRPLIHLRTISTLKKRLEDLKAEIESPGFSNKVKSEEKERLRFSESVMAIILQLDAIEGSIPDVRNQRKEATKMAIKLQDAMDAIMSSQEDDTDCNSLLAVNSESIVCSNATDALQETTPSLHGEDHDARTLISTMQNGTDSIQEEILDEAEVVNQDLQGVVMQDGPAEMMTNDLQEEPVKAMTNLDIHVSRNEEVCAAQDDSGDLVDCVKYDPSSREAITLYDSSEVIGVPAVGIDGAYPAMVGRAIAPCKQEADEVMQEEMRAVTVGDDDGEMAVDGLAAHEALKAIDAYEEDILGLRDCVSVSSPGTPCAKEGSDAVDSNEDRSSVVEELLNTQEQSLTDQRQDKTPGAPQGGLQDLDVSDSVLLKKLSEECGQLKYLLGKLLAQSKAQSKVISVLGDRLEMLEQQKQRGCQNKAQREKRKLKKGSKQREKCCKYQ</sequence>
<gene>
    <name evidence="4" type="ORF">GOP47_0018410</name>
</gene>
<feature type="compositionally biased region" description="Basic residues" evidence="2">
    <location>
        <begin position="602"/>
        <end position="611"/>
    </location>
</feature>
<dbReference type="InterPro" id="IPR040400">
    <property type="entry name" value="BAG5/6/7/8"/>
</dbReference>
<feature type="region of interest" description="Disordered" evidence="2">
    <location>
        <begin position="489"/>
        <end position="541"/>
    </location>
</feature>
<dbReference type="PANTHER" id="PTHR33322:SF4">
    <property type="entry name" value="BAG DOMAIN CONTAINING PROTEIN, EXPRESSED"/>
    <property type="match status" value="1"/>
</dbReference>
<evidence type="ECO:0000259" key="3">
    <source>
        <dbReference type="PROSITE" id="PS51035"/>
    </source>
</evidence>
<comment type="caution">
    <text evidence="4">The sequence shown here is derived from an EMBL/GenBank/DDBJ whole genome shotgun (WGS) entry which is preliminary data.</text>
</comment>
<dbReference type="InterPro" id="IPR003103">
    <property type="entry name" value="BAG_domain"/>
</dbReference>
<dbReference type="SMART" id="SM00264">
    <property type="entry name" value="BAG"/>
    <property type="match status" value="1"/>
</dbReference>
<keyword evidence="5" id="KW-1185">Reference proteome</keyword>
<dbReference type="EMBL" id="JABFUD020000018">
    <property type="protein sequence ID" value="KAI5065786.1"/>
    <property type="molecule type" value="Genomic_DNA"/>
</dbReference>
<evidence type="ECO:0000313" key="4">
    <source>
        <dbReference type="EMBL" id="KAI5065786.1"/>
    </source>
</evidence>
<feature type="compositionally biased region" description="Pro residues" evidence="2">
    <location>
        <begin position="120"/>
        <end position="130"/>
    </location>
</feature>
<accession>A0A9D4ZAN8</accession>
<feature type="region of interest" description="Disordered" evidence="2">
    <location>
        <begin position="37"/>
        <end position="59"/>
    </location>
</feature>
<dbReference type="OrthoDB" id="1907216at2759"/>
<reference evidence="4" key="1">
    <citation type="submission" date="2021-01" db="EMBL/GenBank/DDBJ databases">
        <title>Adiantum capillus-veneris genome.</title>
        <authorList>
            <person name="Fang Y."/>
            <person name="Liao Q."/>
        </authorList>
    </citation>
    <scope>NUCLEOTIDE SEQUENCE</scope>
    <source>
        <strain evidence="4">H3</strain>
        <tissue evidence="4">Leaf</tissue>
    </source>
</reference>
<dbReference type="Gene3D" id="1.20.58.120">
    <property type="entry name" value="BAG domain"/>
    <property type="match status" value="1"/>
</dbReference>
<feature type="compositionally biased region" description="Basic and acidic residues" evidence="2">
    <location>
        <begin position="612"/>
        <end position="621"/>
    </location>
</feature>
<dbReference type="AlphaFoldDB" id="A0A9D4ZAN8"/>
<name>A0A9D4ZAN8_ADICA</name>
<evidence type="ECO:0000256" key="2">
    <source>
        <dbReference type="SAM" id="MobiDB-lite"/>
    </source>
</evidence>
<dbReference type="Proteomes" id="UP000886520">
    <property type="component" value="Chromosome 18"/>
</dbReference>
<dbReference type="Pfam" id="PF02179">
    <property type="entry name" value="BAG"/>
    <property type="match status" value="1"/>
</dbReference>
<feature type="compositionally biased region" description="Low complexity" evidence="2">
    <location>
        <begin position="131"/>
        <end position="144"/>
    </location>
</feature>
<keyword evidence="1" id="KW-0143">Chaperone</keyword>
<feature type="region of interest" description="Disordered" evidence="2">
    <location>
        <begin position="110"/>
        <end position="158"/>
    </location>
</feature>